<evidence type="ECO:0000256" key="2">
    <source>
        <dbReference type="ARBA" id="ARBA00022679"/>
    </source>
</evidence>
<dbReference type="GO" id="GO:0004519">
    <property type="term" value="F:endonuclease activity"/>
    <property type="evidence" value="ECO:0007669"/>
    <property type="project" value="UniProtKB-KW"/>
</dbReference>
<evidence type="ECO:0000259" key="11">
    <source>
        <dbReference type="Pfam" id="PF17919"/>
    </source>
</evidence>
<keyword evidence="3" id="KW-0548">Nucleotidyltransferase</keyword>
<dbReference type="InterPro" id="IPR000477">
    <property type="entry name" value="RT_dom"/>
</dbReference>
<evidence type="ECO:0000313" key="13">
    <source>
        <dbReference type="Proteomes" id="UP000735302"/>
    </source>
</evidence>
<dbReference type="Pfam" id="PF13975">
    <property type="entry name" value="gag-asp_proteas"/>
    <property type="match status" value="1"/>
</dbReference>
<keyword evidence="1" id="KW-0645">Protease</keyword>
<keyword evidence="2" id="KW-0808">Transferase</keyword>
<evidence type="ECO:0000256" key="6">
    <source>
        <dbReference type="ARBA" id="ARBA00022801"/>
    </source>
</evidence>
<dbReference type="GO" id="GO:0008233">
    <property type="term" value="F:peptidase activity"/>
    <property type="evidence" value="ECO:0007669"/>
    <property type="project" value="UniProtKB-KW"/>
</dbReference>
<dbReference type="Gene3D" id="3.30.70.270">
    <property type="match status" value="2"/>
</dbReference>
<dbReference type="CDD" id="cd01647">
    <property type="entry name" value="RT_LTR"/>
    <property type="match status" value="1"/>
</dbReference>
<dbReference type="Proteomes" id="UP000735302">
    <property type="component" value="Unassembled WGS sequence"/>
</dbReference>
<dbReference type="Pfam" id="PF17919">
    <property type="entry name" value="RT_RNaseH_2"/>
    <property type="match status" value="1"/>
</dbReference>
<dbReference type="InterPro" id="IPR043502">
    <property type="entry name" value="DNA/RNA_pol_sf"/>
</dbReference>
<dbReference type="GO" id="GO:0006508">
    <property type="term" value="P:proteolysis"/>
    <property type="evidence" value="ECO:0007669"/>
    <property type="project" value="UniProtKB-KW"/>
</dbReference>
<gene>
    <name evidence="12" type="ORF">PoB_001807500</name>
</gene>
<dbReference type="PANTHER" id="PTHR37984:SF5">
    <property type="entry name" value="PROTEIN NYNRIN-LIKE"/>
    <property type="match status" value="1"/>
</dbReference>
<evidence type="ECO:0000256" key="5">
    <source>
        <dbReference type="ARBA" id="ARBA00022759"/>
    </source>
</evidence>
<name>A0AAV3ZAK0_9GAST</name>
<keyword evidence="13" id="KW-1185">Reference proteome</keyword>
<reference evidence="12 13" key="1">
    <citation type="journal article" date="2021" name="Elife">
        <title>Chloroplast acquisition without the gene transfer in kleptoplastic sea slugs, Plakobranchus ocellatus.</title>
        <authorList>
            <person name="Maeda T."/>
            <person name="Takahashi S."/>
            <person name="Yoshida T."/>
            <person name="Shimamura S."/>
            <person name="Takaki Y."/>
            <person name="Nagai Y."/>
            <person name="Toyoda A."/>
            <person name="Suzuki Y."/>
            <person name="Arimoto A."/>
            <person name="Ishii H."/>
            <person name="Satoh N."/>
            <person name="Nishiyama T."/>
            <person name="Hasebe M."/>
            <person name="Maruyama T."/>
            <person name="Minagawa J."/>
            <person name="Obokata J."/>
            <person name="Shigenobu S."/>
        </authorList>
    </citation>
    <scope>NUCLEOTIDE SEQUENCE [LARGE SCALE GENOMIC DNA]</scope>
</reference>
<accession>A0AAV3ZAK0</accession>
<dbReference type="FunFam" id="3.10.10.10:FF:000007">
    <property type="entry name" value="Retrovirus-related Pol polyprotein from transposon 17.6-like Protein"/>
    <property type="match status" value="1"/>
</dbReference>
<dbReference type="GO" id="GO:0003964">
    <property type="term" value="F:RNA-directed DNA polymerase activity"/>
    <property type="evidence" value="ECO:0007669"/>
    <property type="project" value="UniProtKB-KW"/>
</dbReference>
<dbReference type="InterPro" id="IPR043128">
    <property type="entry name" value="Rev_trsase/Diguanyl_cyclase"/>
</dbReference>
<dbReference type="InterPro" id="IPR050951">
    <property type="entry name" value="Retrovirus_Pol_polyprotein"/>
</dbReference>
<dbReference type="CDD" id="cd05483">
    <property type="entry name" value="retropepsin_like_bacteria"/>
    <property type="match status" value="1"/>
</dbReference>
<evidence type="ECO:0000256" key="7">
    <source>
        <dbReference type="ARBA" id="ARBA00022918"/>
    </source>
</evidence>
<feature type="domain" description="Reverse transcriptase/retrotransposon-derived protein RNase H-like" evidence="11">
    <location>
        <begin position="567"/>
        <end position="639"/>
    </location>
</feature>
<protein>
    <submittedName>
        <fullName evidence="12">Pol polyprotein</fullName>
    </submittedName>
</protein>
<keyword evidence="7" id="KW-0695">RNA-directed DNA polymerase</keyword>
<dbReference type="InterPro" id="IPR041577">
    <property type="entry name" value="RT_RNaseH_2"/>
</dbReference>
<dbReference type="SUPFAM" id="SSF50630">
    <property type="entry name" value="Acid proteases"/>
    <property type="match status" value="1"/>
</dbReference>
<dbReference type="Gene3D" id="2.40.70.10">
    <property type="entry name" value="Acid Proteases"/>
    <property type="match status" value="1"/>
</dbReference>
<evidence type="ECO:0000256" key="9">
    <source>
        <dbReference type="SAM" id="MobiDB-lite"/>
    </source>
</evidence>
<dbReference type="SUPFAM" id="SSF56672">
    <property type="entry name" value="DNA/RNA polymerases"/>
    <property type="match status" value="1"/>
</dbReference>
<evidence type="ECO:0000256" key="1">
    <source>
        <dbReference type="ARBA" id="ARBA00022670"/>
    </source>
</evidence>
<feature type="domain" description="Reverse transcriptase" evidence="10">
    <location>
        <begin position="405"/>
        <end position="498"/>
    </location>
</feature>
<keyword evidence="6" id="KW-0378">Hydrolase</keyword>
<dbReference type="InterPro" id="IPR021109">
    <property type="entry name" value="Peptidase_aspartic_dom_sf"/>
</dbReference>
<keyword evidence="8" id="KW-0511">Multifunctional enzyme</keyword>
<proteinExistence type="predicted"/>
<evidence type="ECO:0000256" key="3">
    <source>
        <dbReference type="ARBA" id="ARBA00022695"/>
    </source>
</evidence>
<dbReference type="PANTHER" id="PTHR37984">
    <property type="entry name" value="PROTEIN CBG26694"/>
    <property type="match status" value="1"/>
</dbReference>
<evidence type="ECO:0000256" key="8">
    <source>
        <dbReference type="ARBA" id="ARBA00023268"/>
    </source>
</evidence>
<dbReference type="FunFam" id="3.30.70.270:FF:000020">
    <property type="entry name" value="Transposon Tf2-6 polyprotein-like Protein"/>
    <property type="match status" value="1"/>
</dbReference>
<evidence type="ECO:0000313" key="12">
    <source>
        <dbReference type="EMBL" id="GFN91569.1"/>
    </source>
</evidence>
<sequence>MVNQNGLDPPRQLRKVVNPSGLDPPDQLEPKEELDLVASEGATGMQNQEIASGGEQSIICTGVGNVQSQEIVPPYSVRVDVGTVSVDAIVDTAAEITVISEEVYRRLIPKPRLSGKRRVQMAGKGQASWANLVGPSSVKVGPLSTQEAIYVAQINDDMLLGVDYLDKYNAVIDFEDHTLQVQGEQIPLRTLVSDRRSKAYLKQRCLIPPMSARRVGCQINTPLMGTILIEPRNGHDLIIPWVICKDQDSIVTMLCNWTNREITVPENTCVGTAYELSGDGLKQEVDQVHERNPAVRSCQVTSDLPSHLEPLWLDSKTELDDQQAEPLRSLLAEYQDVFAKSDFDLENFTAVYHTVDTGQAAPIKQRMRPTPIHFKGEEDAHLDKMLEAGVVQPSVSEWASPPVLVRKRDGSVRWCVDYRALNKRIRKDVFPLPRIEDCVNALDGNLWFSKLDANSAYWQVRLEEESKPKTAFCTRRGLFEFVRMPFGLCNAPAAFSRVEFLGRLVSKNGIQILPESIAAVQKWPVPRTVKDILRFTGLTNYHRLFIKDSSRVAEPLFRILRKNEFRWGEEEEQSFENLKKALTETPVLGIPSTNDPFILDTDASDVAIGAELIQLQAGAERVIGYGSYTLSKEQRNYCTPGKNYWQWSGSPVSFAHIC</sequence>
<keyword evidence="4" id="KW-0540">Nuclease</keyword>
<organism evidence="12 13">
    <name type="scientific">Plakobranchus ocellatus</name>
    <dbReference type="NCBI Taxonomy" id="259542"/>
    <lineage>
        <taxon>Eukaryota</taxon>
        <taxon>Metazoa</taxon>
        <taxon>Spiralia</taxon>
        <taxon>Lophotrochozoa</taxon>
        <taxon>Mollusca</taxon>
        <taxon>Gastropoda</taxon>
        <taxon>Heterobranchia</taxon>
        <taxon>Euthyneura</taxon>
        <taxon>Panpulmonata</taxon>
        <taxon>Sacoglossa</taxon>
        <taxon>Placobranchoidea</taxon>
        <taxon>Plakobranchidae</taxon>
        <taxon>Plakobranchus</taxon>
    </lineage>
</organism>
<comment type="caution">
    <text evidence="12">The sequence shown here is derived from an EMBL/GenBank/DDBJ whole genome shotgun (WGS) entry which is preliminary data.</text>
</comment>
<keyword evidence="5" id="KW-0255">Endonuclease</keyword>
<dbReference type="AlphaFoldDB" id="A0AAV3ZAK0"/>
<evidence type="ECO:0000256" key="4">
    <source>
        <dbReference type="ARBA" id="ARBA00022722"/>
    </source>
</evidence>
<dbReference type="Gene3D" id="3.10.10.10">
    <property type="entry name" value="HIV Type 1 Reverse Transcriptase, subunit A, domain 1"/>
    <property type="match status" value="1"/>
</dbReference>
<feature type="region of interest" description="Disordered" evidence="9">
    <location>
        <begin position="1"/>
        <end position="30"/>
    </location>
</feature>
<evidence type="ECO:0000259" key="10">
    <source>
        <dbReference type="Pfam" id="PF00078"/>
    </source>
</evidence>
<dbReference type="Pfam" id="PF00078">
    <property type="entry name" value="RVT_1"/>
    <property type="match status" value="1"/>
</dbReference>
<dbReference type="InterPro" id="IPR034122">
    <property type="entry name" value="Retropepsin-like_bacterial"/>
</dbReference>
<dbReference type="EMBL" id="BLXT01002153">
    <property type="protein sequence ID" value="GFN91569.1"/>
    <property type="molecule type" value="Genomic_DNA"/>
</dbReference>